<reference evidence="1 2" key="1">
    <citation type="journal article" date="2020" name="Cell">
        <title>Large-Scale Comparative Analyses of Tick Genomes Elucidate Their Genetic Diversity and Vector Capacities.</title>
        <authorList>
            <consortium name="Tick Genome and Microbiome Consortium (TIGMIC)"/>
            <person name="Jia N."/>
            <person name="Wang J."/>
            <person name="Shi W."/>
            <person name="Du L."/>
            <person name="Sun Y."/>
            <person name="Zhan W."/>
            <person name="Jiang J.F."/>
            <person name="Wang Q."/>
            <person name="Zhang B."/>
            <person name="Ji P."/>
            <person name="Bell-Sakyi L."/>
            <person name="Cui X.M."/>
            <person name="Yuan T.T."/>
            <person name="Jiang B.G."/>
            <person name="Yang W.F."/>
            <person name="Lam T.T."/>
            <person name="Chang Q.C."/>
            <person name="Ding S.J."/>
            <person name="Wang X.J."/>
            <person name="Zhu J.G."/>
            <person name="Ruan X.D."/>
            <person name="Zhao L."/>
            <person name="Wei J.T."/>
            <person name="Ye R.Z."/>
            <person name="Que T.C."/>
            <person name="Du C.H."/>
            <person name="Zhou Y.H."/>
            <person name="Cheng J.X."/>
            <person name="Dai P.F."/>
            <person name="Guo W.B."/>
            <person name="Han X.H."/>
            <person name="Huang E.J."/>
            <person name="Li L.F."/>
            <person name="Wei W."/>
            <person name="Gao Y.C."/>
            <person name="Liu J.Z."/>
            <person name="Shao H.Z."/>
            <person name="Wang X."/>
            <person name="Wang C.C."/>
            <person name="Yang T.C."/>
            <person name="Huo Q.B."/>
            <person name="Li W."/>
            <person name="Chen H.Y."/>
            <person name="Chen S.E."/>
            <person name="Zhou L.G."/>
            <person name="Ni X.B."/>
            <person name="Tian J.H."/>
            <person name="Sheng Y."/>
            <person name="Liu T."/>
            <person name="Pan Y.S."/>
            <person name="Xia L.Y."/>
            <person name="Li J."/>
            <person name="Zhao F."/>
            <person name="Cao W.C."/>
        </authorList>
    </citation>
    <scope>NUCLEOTIDE SEQUENCE [LARGE SCALE GENOMIC DNA]</scope>
    <source>
        <strain evidence="1">Iper-2018</strain>
    </source>
</reference>
<protein>
    <submittedName>
        <fullName evidence="1">Uncharacterized protein</fullName>
    </submittedName>
</protein>
<dbReference type="Proteomes" id="UP000805193">
    <property type="component" value="Unassembled WGS sequence"/>
</dbReference>
<evidence type="ECO:0000313" key="1">
    <source>
        <dbReference type="EMBL" id="KAG0427466.1"/>
    </source>
</evidence>
<dbReference type="EMBL" id="JABSTQ010009623">
    <property type="protein sequence ID" value="KAG0427466.1"/>
    <property type="molecule type" value="Genomic_DNA"/>
</dbReference>
<name>A0AC60Q1C8_IXOPE</name>
<feature type="non-terminal residue" evidence="1">
    <location>
        <position position="1"/>
    </location>
</feature>
<feature type="non-terminal residue" evidence="1">
    <location>
        <position position="68"/>
    </location>
</feature>
<accession>A0AC60Q1C8</accession>
<proteinExistence type="predicted"/>
<keyword evidence="2" id="KW-1185">Reference proteome</keyword>
<gene>
    <name evidence="1" type="ORF">HPB47_025480</name>
</gene>
<organism evidence="1 2">
    <name type="scientific">Ixodes persulcatus</name>
    <name type="common">Taiga tick</name>
    <dbReference type="NCBI Taxonomy" id="34615"/>
    <lineage>
        <taxon>Eukaryota</taxon>
        <taxon>Metazoa</taxon>
        <taxon>Ecdysozoa</taxon>
        <taxon>Arthropoda</taxon>
        <taxon>Chelicerata</taxon>
        <taxon>Arachnida</taxon>
        <taxon>Acari</taxon>
        <taxon>Parasitiformes</taxon>
        <taxon>Ixodida</taxon>
        <taxon>Ixodoidea</taxon>
        <taxon>Ixodidae</taxon>
        <taxon>Ixodinae</taxon>
        <taxon>Ixodes</taxon>
    </lineage>
</organism>
<evidence type="ECO:0000313" key="2">
    <source>
        <dbReference type="Proteomes" id="UP000805193"/>
    </source>
</evidence>
<sequence>LAGFVGQHYISSLVEKRRHFVWLLVWLAEVVVVVCFLGAKKSRHRGRTFWRVSLLRDLFAGAKRSETV</sequence>
<comment type="caution">
    <text evidence="1">The sequence shown here is derived from an EMBL/GenBank/DDBJ whole genome shotgun (WGS) entry which is preliminary data.</text>
</comment>